<evidence type="ECO:0000256" key="3">
    <source>
        <dbReference type="ARBA" id="ARBA00022692"/>
    </source>
</evidence>
<evidence type="ECO:0000313" key="8">
    <source>
        <dbReference type="EMBL" id="GED95987.1"/>
    </source>
</evidence>
<feature type="transmembrane region" description="Helical" evidence="6">
    <location>
        <begin position="357"/>
        <end position="374"/>
    </location>
</feature>
<feature type="transmembrane region" description="Helical" evidence="6">
    <location>
        <begin position="127"/>
        <end position="150"/>
    </location>
</feature>
<keyword evidence="9" id="KW-1185">Reference proteome</keyword>
<feature type="transmembrane region" description="Helical" evidence="6">
    <location>
        <begin position="315"/>
        <end position="337"/>
    </location>
</feature>
<comment type="subcellular location">
    <subcellularLocation>
        <location evidence="1">Membrane</location>
        <topology evidence="1">Multi-pass membrane protein</topology>
    </subcellularLocation>
</comment>
<feature type="domain" description="Citrate transporter-like" evidence="7">
    <location>
        <begin position="23"/>
        <end position="314"/>
    </location>
</feature>
<dbReference type="GO" id="GO:0055085">
    <property type="term" value="P:transmembrane transport"/>
    <property type="evidence" value="ECO:0007669"/>
    <property type="project" value="InterPro"/>
</dbReference>
<accession>A0A7M4BQ26</accession>
<evidence type="ECO:0000256" key="2">
    <source>
        <dbReference type="ARBA" id="ARBA00022448"/>
    </source>
</evidence>
<feature type="transmembrane region" description="Helical" evidence="6">
    <location>
        <begin position="20"/>
        <end position="39"/>
    </location>
</feature>
<keyword evidence="4 6" id="KW-1133">Transmembrane helix</keyword>
<dbReference type="OrthoDB" id="3177666at2"/>
<evidence type="ECO:0000256" key="4">
    <source>
        <dbReference type="ARBA" id="ARBA00022989"/>
    </source>
</evidence>
<organism evidence="8 9">
    <name type="scientific">Gordonia crocea</name>
    <dbReference type="NCBI Taxonomy" id="589162"/>
    <lineage>
        <taxon>Bacteria</taxon>
        <taxon>Bacillati</taxon>
        <taxon>Actinomycetota</taxon>
        <taxon>Actinomycetes</taxon>
        <taxon>Mycobacteriales</taxon>
        <taxon>Gordoniaceae</taxon>
        <taxon>Gordonia</taxon>
    </lineage>
</organism>
<evidence type="ECO:0000256" key="5">
    <source>
        <dbReference type="ARBA" id="ARBA00023136"/>
    </source>
</evidence>
<comment type="caution">
    <text evidence="8">The sequence shown here is derived from an EMBL/GenBank/DDBJ whole genome shotgun (WGS) entry which is preliminary data.</text>
</comment>
<feature type="transmembrane region" description="Helical" evidence="6">
    <location>
        <begin position="210"/>
        <end position="239"/>
    </location>
</feature>
<dbReference type="AlphaFoldDB" id="A0A7M4BQ26"/>
<sequence length="379" mass="41244">MSAESPATAPGLGGFVKSHLFPIVASALALASCFVVRPSREYLHYFEPRTLVSLFCFLAVVRALESAHVINELAEVTVRWLRSRRALIIGLVFLALVASMLITNDMALIAFLPLAYTALKNTGNLRYLAFTFVMMAVAANLGGMITPFGSPQNLYLYQQFHIPFLEFLRVMSPPFLISVVLILAVSAAVRSKPVTPFDSVGTVDVRRAVLYALLFGIVVAIVLRVVPVWSGAIVIGALLLVDRAALRSVDYGLMLTFVAFFLLTGNIKQIHAVDTVLSDVLDGRVLVLSALASQFISNVPTAFLFAPFTDNYQELLVGVNIGGVGTVIASLASLIALRHYNQYQPGESRRFMRIFSIVNFGFLAVLLVSMQALFTSGAF</sequence>
<dbReference type="Pfam" id="PF03600">
    <property type="entry name" value="CitMHS"/>
    <property type="match status" value="1"/>
</dbReference>
<feature type="transmembrane region" description="Helical" evidence="6">
    <location>
        <begin position="170"/>
        <end position="189"/>
    </location>
</feature>
<evidence type="ECO:0000256" key="6">
    <source>
        <dbReference type="SAM" id="Phobius"/>
    </source>
</evidence>
<dbReference type="Proteomes" id="UP000444980">
    <property type="component" value="Unassembled WGS sequence"/>
</dbReference>
<feature type="transmembrane region" description="Helical" evidence="6">
    <location>
        <begin position="245"/>
        <end position="264"/>
    </location>
</feature>
<dbReference type="InterPro" id="IPR004680">
    <property type="entry name" value="Cit_transptr-like_dom"/>
</dbReference>
<name>A0A7M4BQ26_9ACTN</name>
<protein>
    <submittedName>
        <fullName evidence="8">Anion transporter</fullName>
    </submittedName>
</protein>
<dbReference type="InterPro" id="IPR051475">
    <property type="entry name" value="Diverse_Ion_Transporter"/>
</dbReference>
<dbReference type="PANTHER" id="PTHR43568">
    <property type="entry name" value="P PROTEIN"/>
    <property type="match status" value="1"/>
</dbReference>
<evidence type="ECO:0000256" key="1">
    <source>
        <dbReference type="ARBA" id="ARBA00004141"/>
    </source>
</evidence>
<dbReference type="PANTHER" id="PTHR43568:SF1">
    <property type="entry name" value="P PROTEIN"/>
    <property type="match status" value="1"/>
</dbReference>
<evidence type="ECO:0000259" key="7">
    <source>
        <dbReference type="Pfam" id="PF03600"/>
    </source>
</evidence>
<dbReference type="GO" id="GO:0016020">
    <property type="term" value="C:membrane"/>
    <property type="evidence" value="ECO:0007669"/>
    <property type="project" value="UniProtKB-SubCell"/>
</dbReference>
<gene>
    <name evidence="8" type="ORF">nbrc107697_00260</name>
</gene>
<reference evidence="9" key="1">
    <citation type="submission" date="2019-06" db="EMBL/GenBank/DDBJ databases">
        <title>Gordonia isolated from sludge of a wastewater treatment plant.</title>
        <authorList>
            <person name="Tamura T."/>
            <person name="Aoyama K."/>
            <person name="Kang Y."/>
            <person name="Saito S."/>
            <person name="Akiyama N."/>
            <person name="Yazawa K."/>
            <person name="Gonoi T."/>
            <person name="Mikami Y."/>
        </authorList>
    </citation>
    <scope>NUCLEOTIDE SEQUENCE [LARGE SCALE GENOMIC DNA]</scope>
    <source>
        <strain evidence="9">NBRC 107697</strain>
    </source>
</reference>
<proteinExistence type="predicted"/>
<feature type="transmembrane region" description="Helical" evidence="6">
    <location>
        <begin position="285"/>
        <end position="309"/>
    </location>
</feature>
<keyword evidence="3 6" id="KW-0812">Transmembrane</keyword>
<dbReference type="EMBL" id="BJOU01000001">
    <property type="protein sequence ID" value="GED95987.1"/>
    <property type="molecule type" value="Genomic_DNA"/>
</dbReference>
<keyword evidence="5 6" id="KW-0472">Membrane</keyword>
<evidence type="ECO:0000313" key="9">
    <source>
        <dbReference type="Proteomes" id="UP000444980"/>
    </source>
</evidence>
<feature type="transmembrane region" description="Helical" evidence="6">
    <location>
        <begin position="51"/>
        <end position="70"/>
    </location>
</feature>
<keyword evidence="2" id="KW-0813">Transport</keyword>
<feature type="transmembrane region" description="Helical" evidence="6">
    <location>
        <begin position="86"/>
        <end position="115"/>
    </location>
</feature>
<dbReference type="RefSeq" id="WP_161925521.1">
    <property type="nucleotide sequence ID" value="NZ_BJOU01000001.1"/>
</dbReference>